<gene>
    <name evidence="1" type="ORF">CRH09_24150</name>
</gene>
<dbReference type="AlphaFoldDB" id="A0A291RNE8"/>
<sequence>MVEYPVEPAVEDLFLADCRDVFVRHADRGELFGVQGSEESSDSVPGGGVVWVGSFRVHQGAAEDEALQAAEQHDGRVYVVSGLEHVFVHLLGHQQLMGAVECVVEGDVHQAGMGVEESIVLAGKLFHAFDTGLPWCLDACEYVVDERGQ</sequence>
<dbReference type="EMBL" id="CP023778">
    <property type="protein sequence ID" value="ATL68820.1"/>
    <property type="molecule type" value="Genomic_DNA"/>
</dbReference>
<name>A0A291RNE8_9NOCA</name>
<evidence type="ECO:0000313" key="2">
    <source>
        <dbReference type="Proteomes" id="UP000221961"/>
    </source>
</evidence>
<protein>
    <submittedName>
        <fullName evidence="1">Uncharacterized protein</fullName>
    </submittedName>
</protein>
<organism evidence="1 2">
    <name type="scientific">Nocardia terpenica</name>
    <dbReference type="NCBI Taxonomy" id="455432"/>
    <lineage>
        <taxon>Bacteria</taxon>
        <taxon>Bacillati</taxon>
        <taxon>Actinomycetota</taxon>
        <taxon>Actinomycetes</taxon>
        <taxon>Mycobacteriales</taxon>
        <taxon>Nocardiaceae</taxon>
        <taxon>Nocardia</taxon>
    </lineage>
</organism>
<accession>A0A291RNE8</accession>
<evidence type="ECO:0000313" key="1">
    <source>
        <dbReference type="EMBL" id="ATL68820.1"/>
    </source>
</evidence>
<reference evidence="1 2" key="1">
    <citation type="submission" date="2017-10" db="EMBL/GenBank/DDBJ databases">
        <title>Comparative genomics between pathogenic Norcardia.</title>
        <authorList>
            <person name="Zeng L."/>
        </authorList>
    </citation>
    <scope>NUCLEOTIDE SEQUENCE [LARGE SCALE GENOMIC DNA]</scope>
    <source>
        <strain evidence="1 2">NC_YFY_NT001</strain>
    </source>
</reference>
<proteinExistence type="predicted"/>
<dbReference type="Proteomes" id="UP000221961">
    <property type="component" value="Chromosome"/>
</dbReference>
<dbReference type="KEGG" id="ntp:CRH09_24150"/>